<keyword evidence="8 12" id="KW-0408">Iron</keyword>
<dbReference type="SUPFAM" id="SSF63380">
    <property type="entry name" value="Riboflavin synthase domain-like"/>
    <property type="match status" value="1"/>
</dbReference>
<keyword evidence="7" id="KW-0249">Electron transport</keyword>
<dbReference type="Pfam" id="PF10418">
    <property type="entry name" value="DHODB_Fe-S_bind"/>
    <property type="match status" value="1"/>
</dbReference>
<evidence type="ECO:0000313" key="14">
    <source>
        <dbReference type="EMBL" id="KAA6301790.1"/>
    </source>
</evidence>
<dbReference type="PANTHER" id="PTHR43513">
    <property type="entry name" value="DIHYDROOROTATE DEHYDROGENASE B (NAD(+)), ELECTRON TRANSFER SUBUNIT"/>
    <property type="match status" value="1"/>
</dbReference>
<reference evidence="14 15" key="1">
    <citation type="submission" date="2019-03" db="EMBL/GenBank/DDBJ databases">
        <title>Single cell metagenomics reveals metabolic interactions within the superorganism composed of flagellate Streblomastix strix and complex community of Bacteroidetes bacteria on its surface.</title>
        <authorList>
            <person name="Treitli S.C."/>
            <person name="Kolisko M."/>
            <person name="Husnik F."/>
            <person name="Keeling P."/>
            <person name="Hampl V."/>
        </authorList>
    </citation>
    <scope>NUCLEOTIDE SEQUENCE [LARGE SCALE GENOMIC DNA]</scope>
    <source>
        <strain evidence="14">St1</strain>
    </source>
</reference>
<evidence type="ECO:0000256" key="8">
    <source>
        <dbReference type="ARBA" id="ARBA00023004"/>
    </source>
</evidence>
<dbReference type="GO" id="GO:0050660">
    <property type="term" value="F:flavin adenine dinucleotide binding"/>
    <property type="evidence" value="ECO:0007669"/>
    <property type="project" value="InterPro"/>
</dbReference>
<evidence type="ECO:0000256" key="10">
    <source>
        <dbReference type="ARBA" id="ARBA00034078"/>
    </source>
</evidence>
<dbReference type="InterPro" id="IPR050353">
    <property type="entry name" value="PyrK_electron_transfer"/>
</dbReference>
<dbReference type="InterPro" id="IPR017938">
    <property type="entry name" value="Riboflavin_synthase-like_b-brl"/>
</dbReference>
<evidence type="ECO:0000256" key="3">
    <source>
        <dbReference type="ARBA" id="ARBA00022630"/>
    </source>
</evidence>
<feature type="binding site" evidence="11">
    <location>
        <begin position="54"/>
        <end position="57"/>
    </location>
    <ligand>
        <name>FAD</name>
        <dbReference type="ChEBI" id="CHEBI:57692"/>
    </ligand>
</feature>
<dbReference type="Gene3D" id="2.40.30.10">
    <property type="entry name" value="Translation factors"/>
    <property type="match status" value="1"/>
</dbReference>
<evidence type="ECO:0000256" key="2">
    <source>
        <dbReference type="ARBA" id="ARBA00022448"/>
    </source>
</evidence>
<name>A0A5M8P0A4_9BACT</name>
<comment type="cofactor">
    <cofactor evidence="10">
        <name>[2Fe-2S] cluster</name>
        <dbReference type="ChEBI" id="CHEBI:190135"/>
    </cofactor>
</comment>
<dbReference type="AlphaFoldDB" id="A0A5M8P0A4"/>
<feature type="binding site" evidence="12">
    <location>
        <position position="233"/>
    </location>
    <ligand>
        <name>[2Fe-2S] cluster</name>
        <dbReference type="ChEBI" id="CHEBI:190135"/>
    </ligand>
</feature>
<keyword evidence="9 12" id="KW-0411">Iron-sulfur</keyword>
<dbReference type="Pfam" id="PF00175">
    <property type="entry name" value="NAD_binding_1"/>
    <property type="match status" value="1"/>
</dbReference>
<protein>
    <submittedName>
        <fullName evidence="14">Electron transfer subunit</fullName>
    </submittedName>
</protein>
<keyword evidence="4 12" id="KW-0001">2Fe-2S</keyword>
<dbReference type="Proteomes" id="UP000324575">
    <property type="component" value="Unassembled WGS sequence"/>
</dbReference>
<organism evidence="14 15">
    <name type="scientific">Candidatus Ordinivivax streblomastigis</name>
    <dbReference type="NCBI Taxonomy" id="2540710"/>
    <lineage>
        <taxon>Bacteria</taxon>
        <taxon>Pseudomonadati</taxon>
        <taxon>Bacteroidota</taxon>
        <taxon>Bacteroidia</taxon>
        <taxon>Bacteroidales</taxon>
        <taxon>Candidatus Ordinivivax</taxon>
    </lineage>
</organism>
<evidence type="ECO:0000259" key="13">
    <source>
        <dbReference type="PROSITE" id="PS51384"/>
    </source>
</evidence>
<evidence type="ECO:0000256" key="7">
    <source>
        <dbReference type="ARBA" id="ARBA00022982"/>
    </source>
</evidence>
<dbReference type="GO" id="GO:0051537">
    <property type="term" value="F:2 iron, 2 sulfur cluster binding"/>
    <property type="evidence" value="ECO:0007669"/>
    <property type="project" value="UniProtKB-KW"/>
</dbReference>
<dbReference type="InterPro" id="IPR039261">
    <property type="entry name" value="FNR_nucleotide-bd"/>
</dbReference>
<evidence type="ECO:0000256" key="1">
    <source>
        <dbReference type="ARBA" id="ARBA00006422"/>
    </source>
</evidence>
<dbReference type="InterPro" id="IPR037117">
    <property type="entry name" value="Dihydroorotate_DH_ele_sf"/>
</dbReference>
<dbReference type="GO" id="GO:0016491">
    <property type="term" value="F:oxidoreductase activity"/>
    <property type="evidence" value="ECO:0007669"/>
    <property type="project" value="InterPro"/>
</dbReference>
<dbReference type="Gene3D" id="2.10.240.10">
    <property type="entry name" value="Dihydroorotate dehydrogenase, electron transfer subunit"/>
    <property type="match status" value="1"/>
</dbReference>
<dbReference type="InterPro" id="IPR012165">
    <property type="entry name" value="Cyt_c3_hydrogenase_gsu"/>
</dbReference>
<keyword evidence="2" id="KW-0813">Transport</keyword>
<comment type="cofactor">
    <cofactor evidence="11">
        <name>FAD</name>
        <dbReference type="ChEBI" id="CHEBI:57692"/>
    </cofactor>
    <text evidence="11">Binds 1 FAD per subunit.</text>
</comment>
<evidence type="ECO:0000256" key="4">
    <source>
        <dbReference type="ARBA" id="ARBA00022714"/>
    </source>
</evidence>
<dbReference type="PIRSF" id="PIRSF006816">
    <property type="entry name" value="Cyc3_hyd_g"/>
    <property type="match status" value="1"/>
</dbReference>
<proteinExistence type="inferred from homology"/>
<feature type="domain" description="FAD-binding FR-type" evidence="13">
    <location>
        <begin position="1"/>
        <end position="103"/>
    </location>
</feature>
<dbReference type="PANTHER" id="PTHR43513:SF3">
    <property type="entry name" value="DIHYDROOROTATE DEHYDROGENASE B (NAD(+)), ELECTRON TRANSFER SUBUNIT-RELATED"/>
    <property type="match status" value="1"/>
</dbReference>
<dbReference type="GO" id="GO:0006221">
    <property type="term" value="P:pyrimidine nucleotide biosynthetic process"/>
    <property type="evidence" value="ECO:0007669"/>
    <property type="project" value="InterPro"/>
</dbReference>
<feature type="binding site" evidence="11">
    <location>
        <begin position="78"/>
        <end position="79"/>
    </location>
    <ligand>
        <name>FAD</name>
        <dbReference type="ChEBI" id="CHEBI:57692"/>
    </ligand>
</feature>
<feature type="binding site" evidence="12">
    <location>
        <position position="245"/>
    </location>
    <ligand>
        <name>[2Fe-2S] cluster</name>
        <dbReference type="ChEBI" id="CHEBI:190135"/>
    </ligand>
</feature>
<gene>
    <name evidence="14" type="ORF">EZS26_002099</name>
</gene>
<comment type="cofactor">
    <cofactor evidence="12">
        <name>[2Fe-2S] cluster</name>
        <dbReference type="ChEBI" id="CHEBI:190135"/>
    </cofactor>
    <text evidence="12">Binds 1 [2Fe-2S] cluster per subunit.</text>
</comment>
<dbReference type="InterPro" id="IPR019480">
    <property type="entry name" value="Dihydroorotate_DH_Fe-S-bd"/>
</dbReference>
<dbReference type="SUPFAM" id="SSF52343">
    <property type="entry name" value="Ferredoxin reductase-like, C-terminal NADP-linked domain"/>
    <property type="match status" value="1"/>
</dbReference>
<dbReference type="PROSITE" id="PS51384">
    <property type="entry name" value="FAD_FR"/>
    <property type="match status" value="1"/>
</dbReference>
<comment type="similarity">
    <text evidence="1">Belongs to the PyrK family.</text>
</comment>
<evidence type="ECO:0000256" key="6">
    <source>
        <dbReference type="ARBA" id="ARBA00022827"/>
    </source>
</evidence>
<sequence length="260" mass="28908">MKKHIADWTVKENLSLHTNYCLLKLTSDKPLPEILPGQFVQVRVDGAQNIFLRRPISVHYVDEKAQELWLLIQKVGEGTRKLADLQVNTRINLIYPLGNTFTIPDLPNPHKKLLLIGGGVGIAPLLYLGKCLKDKGFTPTFILGARSEKDLLQLDEFSKLGTVHITTENGHLGEKGYVTNHSILQSGKVDFIYTCGPKPMMVSVAKYATKWNIPCEVSLENTMACGIGACLCCVEKTQKGNTCVCTEGPIFNIKELTWQI</sequence>
<evidence type="ECO:0000256" key="12">
    <source>
        <dbReference type="PIRSR" id="PIRSR006816-2"/>
    </source>
</evidence>
<accession>A0A5M8P0A4</accession>
<evidence type="ECO:0000256" key="5">
    <source>
        <dbReference type="ARBA" id="ARBA00022723"/>
    </source>
</evidence>
<dbReference type="InterPro" id="IPR017927">
    <property type="entry name" value="FAD-bd_FR_type"/>
</dbReference>
<feature type="binding site" evidence="11">
    <location>
        <begin position="71"/>
        <end position="73"/>
    </location>
    <ligand>
        <name>FAD</name>
        <dbReference type="ChEBI" id="CHEBI:57692"/>
    </ligand>
</feature>
<evidence type="ECO:0000256" key="11">
    <source>
        <dbReference type="PIRSR" id="PIRSR006816-1"/>
    </source>
</evidence>
<dbReference type="PRINTS" id="PR00409">
    <property type="entry name" value="PHDIOXRDTASE"/>
</dbReference>
<dbReference type="InterPro" id="IPR001433">
    <property type="entry name" value="OxRdtase_FAD/NAD-bd"/>
</dbReference>
<comment type="caution">
    <text evidence="14">The sequence shown here is derived from an EMBL/GenBank/DDBJ whole genome shotgun (WGS) entry which is preliminary data.</text>
</comment>
<feature type="binding site" evidence="12">
    <location>
        <position position="225"/>
    </location>
    <ligand>
        <name>[2Fe-2S] cluster</name>
        <dbReference type="ChEBI" id="CHEBI:190135"/>
    </ligand>
</feature>
<dbReference type="CDD" id="cd06218">
    <property type="entry name" value="DHOD_e_trans"/>
    <property type="match status" value="1"/>
</dbReference>
<feature type="binding site" evidence="12">
    <location>
        <position position="230"/>
    </location>
    <ligand>
        <name>[2Fe-2S] cluster</name>
        <dbReference type="ChEBI" id="CHEBI:190135"/>
    </ligand>
</feature>
<dbReference type="Gene3D" id="3.40.50.80">
    <property type="entry name" value="Nucleotide-binding domain of ferredoxin-NADP reductase (FNR) module"/>
    <property type="match status" value="1"/>
</dbReference>
<evidence type="ECO:0000256" key="9">
    <source>
        <dbReference type="ARBA" id="ARBA00023014"/>
    </source>
</evidence>
<evidence type="ECO:0000313" key="15">
    <source>
        <dbReference type="Proteomes" id="UP000324575"/>
    </source>
</evidence>
<keyword evidence="3 11" id="KW-0285">Flavoprotein</keyword>
<dbReference type="GO" id="GO:0046872">
    <property type="term" value="F:metal ion binding"/>
    <property type="evidence" value="ECO:0007669"/>
    <property type="project" value="UniProtKB-KW"/>
</dbReference>
<keyword evidence="5 12" id="KW-0479">Metal-binding</keyword>
<dbReference type="EMBL" id="SNRX01000014">
    <property type="protein sequence ID" value="KAA6301790.1"/>
    <property type="molecule type" value="Genomic_DNA"/>
</dbReference>
<keyword evidence="6 11" id="KW-0274">FAD</keyword>